<evidence type="ECO:0000256" key="12">
    <source>
        <dbReference type="ARBA" id="ARBA00022679"/>
    </source>
</evidence>
<dbReference type="InterPro" id="IPR018455">
    <property type="entry name" value="PTS_IIB_sorbose-sp_subgr"/>
</dbReference>
<dbReference type="OrthoDB" id="7065728at2"/>
<evidence type="ECO:0000256" key="6">
    <source>
        <dbReference type="ARBA" id="ARBA00021685"/>
    </source>
</evidence>
<evidence type="ECO:0000256" key="17">
    <source>
        <dbReference type="ARBA" id="ARBA00030229"/>
    </source>
</evidence>
<evidence type="ECO:0000256" key="15">
    <source>
        <dbReference type="ARBA" id="ARBA00023136"/>
    </source>
</evidence>
<reference evidence="23 24" key="1">
    <citation type="journal article" date="2003" name="Proc. Natl. Acad. Sci. U.S.A.">
        <title>The genome sequence of Blochmannia floridanus: comparative analysis of reduced genomes.</title>
        <authorList>
            <person name="Gil R."/>
            <person name="Silva F.J."/>
            <person name="Zientz E."/>
            <person name="Delmotte F."/>
            <person name="Gonzalez-Candelas F."/>
            <person name="Latorre A."/>
            <person name="Rausell C."/>
            <person name="Kramerbeek J."/>
            <person name="Gadau J."/>
            <person name="Hoelldobler B."/>
            <person name="van Ham R.C.H.J."/>
            <person name="Gross R."/>
            <person name="Moya A."/>
        </authorList>
    </citation>
    <scope>NUCLEOTIDE SEQUENCE [LARGE SCALE GENOMIC DNA]</scope>
</reference>
<dbReference type="GO" id="GO:0016301">
    <property type="term" value="F:kinase activity"/>
    <property type="evidence" value="ECO:0007669"/>
    <property type="project" value="UniProtKB-KW"/>
</dbReference>
<evidence type="ECO:0000313" key="24">
    <source>
        <dbReference type="Proteomes" id="UP000002192"/>
    </source>
</evidence>
<dbReference type="PANTHER" id="PTHR33799">
    <property type="entry name" value="PTS PERMEASE-RELATED-RELATED"/>
    <property type="match status" value="1"/>
</dbReference>
<dbReference type="AlphaFoldDB" id="Q7VQY5"/>
<dbReference type="EC" id="2.7.1.191" evidence="5"/>
<dbReference type="NCBIfam" id="TIGR00824">
    <property type="entry name" value="EIIA-man"/>
    <property type="match status" value="1"/>
</dbReference>
<keyword evidence="13" id="KW-0598">Phosphotransferase system</keyword>
<evidence type="ECO:0000256" key="13">
    <source>
        <dbReference type="ARBA" id="ARBA00022683"/>
    </source>
</evidence>
<dbReference type="STRING" id="203907.Bfl445"/>
<comment type="subunit">
    <text evidence="4">Homodimer.</text>
</comment>
<dbReference type="Pfam" id="PF03830">
    <property type="entry name" value="PTSIIB_sorb"/>
    <property type="match status" value="1"/>
</dbReference>
<dbReference type="GO" id="GO:0009401">
    <property type="term" value="P:phosphoenolpyruvate-dependent sugar phosphotransferase system"/>
    <property type="evidence" value="ECO:0007669"/>
    <property type="project" value="UniProtKB-KW"/>
</dbReference>
<gene>
    <name evidence="23" type="primary">manX</name>
    <name evidence="23" type="ordered locus">Bfl445</name>
</gene>
<dbReference type="NCBIfam" id="TIGR00854">
    <property type="entry name" value="pts-sorbose"/>
    <property type="match status" value="1"/>
</dbReference>
<feature type="active site" description="Tele-phosphohistidine intermediate; for EIIA activity" evidence="19">
    <location>
        <position position="10"/>
    </location>
</feature>
<dbReference type="KEGG" id="bfl:Bfl445"/>
<evidence type="ECO:0000256" key="7">
    <source>
        <dbReference type="ARBA" id="ARBA00022448"/>
    </source>
</evidence>
<evidence type="ECO:0000256" key="18">
    <source>
        <dbReference type="ARBA" id="ARBA00032197"/>
    </source>
</evidence>
<keyword evidence="14" id="KW-0418">Kinase</keyword>
<dbReference type="InterPro" id="IPR013789">
    <property type="entry name" value="PTS_EIIA_man"/>
</dbReference>
<dbReference type="InterPro" id="IPR004720">
    <property type="entry name" value="PTS_IIB_sorbose-sp"/>
</dbReference>
<evidence type="ECO:0000259" key="22">
    <source>
        <dbReference type="PROSITE" id="PS51101"/>
    </source>
</evidence>
<evidence type="ECO:0000256" key="10">
    <source>
        <dbReference type="ARBA" id="ARBA00022553"/>
    </source>
</evidence>
<name>Q7VQY5_BLOFL</name>
<dbReference type="SUPFAM" id="SSF53062">
    <property type="entry name" value="PTS system fructose IIA component-like"/>
    <property type="match status" value="1"/>
</dbReference>
<dbReference type="eggNOG" id="COG3444">
    <property type="taxonomic scope" value="Bacteria"/>
</dbReference>
<keyword evidence="7" id="KW-0813">Transport</keyword>
<protein>
    <recommendedName>
        <fullName evidence="6">PTS system mannose-specific EIIAB component</fullName>
        <ecNumber evidence="5">2.7.1.191</ecNumber>
    </recommendedName>
    <alternativeName>
        <fullName evidence="18">EIIAB-Man</fullName>
    </alternativeName>
    <alternativeName>
        <fullName evidence="17">EIII-Man</fullName>
    </alternativeName>
</protein>
<evidence type="ECO:0000256" key="8">
    <source>
        <dbReference type="ARBA" id="ARBA00022475"/>
    </source>
</evidence>
<dbReference type="InterPro" id="IPR036667">
    <property type="entry name" value="PTS_IIB_sorbose-sp_sf"/>
</dbReference>
<dbReference type="CDD" id="cd00001">
    <property type="entry name" value="PTS_IIB_man"/>
    <property type="match status" value="1"/>
</dbReference>
<evidence type="ECO:0000256" key="16">
    <source>
        <dbReference type="ARBA" id="ARBA00023757"/>
    </source>
</evidence>
<keyword evidence="8" id="KW-1003">Cell membrane</keyword>
<dbReference type="HOGENOM" id="CLU_074797_0_0_6"/>
<dbReference type="InterPro" id="IPR051471">
    <property type="entry name" value="Bacterial_PTS_sugar_comp"/>
</dbReference>
<dbReference type="PROSITE" id="PS51096">
    <property type="entry name" value="PTS_EIIA_TYPE_4"/>
    <property type="match status" value="1"/>
</dbReference>
<organism evidence="23 24">
    <name type="scientific">Blochmanniella floridana</name>
    <dbReference type="NCBI Taxonomy" id="203907"/>
    <lineage>
        <taxon>Bacteria</taxon>
        <taxon>Pseudomonadati</taxon>
        <taxon>Pseudomonadota</taxon>
        <taxon>Gammaproteobacteria</taxon>
        <taxon>Enterobacterales</taxon>
        <taxon>Enterobacteriaceae</taxon>
        <taxon>ant endosymbionts</taxon>
        <taxon>Candidatus Blochmanniella</taxon>
    </lineage>
</organism>
<feature type="domain" description="PTS EIIB type-4" evidence="22">
    <location>
        <begin position="168"/>
        <end position="329"/>
    </location>
</feature>
<feature type="modified residue" description="Phosphohistidine; by EIIA" evidence="20">
    <location>
        <position position="183"/>
    </location>
</feature>
<evidence type="ECO:0000256" key="4">
    <source>
        <dbReference type="ARBA" id="ARBA00011738"/>
    </source>
</evidence>
<evidence type="ECO:0000313" key="23">
    <source>
        <dbReference type="EMBL" id="CAD83507.1"/>
    </source>
</evidence>
<dbReference type="GO" id="GO:0005737">
    <property type="term" value="C:cytoplasm"/>
    <property type="evidence" value="ECO:0007669"/>
    <property type="project" value="UniProtKB-SubCell"/>
</dbReference>
<dbReference type="InterPro" id="IPR033887">
    <property type="entry name" value="PTS_IIA_man"/>
</dbReference>
<dbReference type="InterPro" id="IPR036662">
    <property type="entry name" value="PTS_EIIA_man-typ_sf"/>
</dbReference>
<keyword evidence="15" id="KW-0472">Membrane</keyword>
<evidence type="ECO:0000259" key="21">
    <source>
        <dbReference type="PROSITE" id="PS51096"/>
    </source>
</evidence>
<feature type="modified residue" description="Phosphohistidine; by HPr" evidence="20">
    <location>
        <position position="10"/>
    </location>
</feature>
<dbReference type="InterPro" id="IPR004701">
    <property type="entry name" value="PTS_EIIA_man-typ"/>
</dbReference>
<evidence type="ECO:0000256" key="11">
    <source>
        <dbReference type="ARBA" id="ARBA00022597"/>
    </source>
</evidence>
<evidence type="ECO:0000256" key="2">
    <source>
        <dbReference type="ARBA" id="ARBA00004236"/>
    </source>
</evidence>
<feature type="modified residue" description="N6-acetyllysine" evidence="20">
    <location>
        <position position="55"/>
    </location>
</feature>
<dbReference type="Pfam" id="PF03610">
    <property type="entry name" value="EIIA-man"/>
    <property type="match status" value="1"/>
</dbReference>
<keyword evidence="11" id="KW-0762">Sugar transport</keyword>
<keyword evidence="24" id="KW-1185">Reference proteome</keyword>
<evidence type="ECO:0000256" key="9">
    <source>
        <dbReference type="ARBA" id="ARBA00022490"/>
    </source>
</evidence>
<keyword evidence="9" id="KW-0963">Cytoplasm</keyword>
<sequence length="329" mass="36571">MTIAVILSAHGTVSEQLLYTTEMIIGKQTNVAYVNLLPTENTDTLVKKYTTQLSKLNTDSGVLFLVDTWGGTPFNAAQTIILNQKKYDIITGVNVPMVIEIFIERNSISTITELAHIALKSGSESIKSVNNPLNIFDDTIHPKKSSQNISINDNNNTMIFNNNPNNRSHMTICVARIDDRLIHGQVVTRWAREYKINRIIVINDDIAKDTIRKNLLTQATPPGITAHVINIDKAIRVFNNIKYAKDTVIMLFTNPTDVVRLIEGGIPIPSINIGGMSFSPGKKQINNAISINDTDIAAFRKLNQLGIELEIRKVPSDSPINLMKLIENI</sequence>
<evidence type="ECO:0000256" key="3">
    <source>
        <dbReference type="ARBA" id="ARBA00004496"/>
    </source>
</evidence>
<dbReference type="GO" id="GO:0005886">
    <property type="term" value="C:plasma membrane"/>
    <property type="evidence" value="ECO:0007669"/>
    <property type="project" value="UniProtKB-SubCell"/>
</dbReference>
<comment type="subcellular location">
    <subcellularLocation>
        <location evidence="2">Cell membrane</location>
    </subcellularLocation>
    <subcellularLocation>
        <location evidence="3">Cytoplasm</location>
    </subcellularLocation>
</comment>
<dbReference type="Gene3D" id="3.40.50.510">
    <property type="entry name" value="Phosphotransferase system, mannose-type IIA component"/>
    <property type="match status" value="1"/>
</dbReference>
<comment type="function">
    <text evidence="16">The phosphoenolpyruvate-dependent sugar phosphotransferase system (sugar PTS), a major carbohydrate active transport system, catalyzes the phosphorylation of incoming sugar substrates concomitantly with their translocation across the cell membrane. The enzyme II ManXYZ PTS system is involved in mannose transport.</text>
</comment>
<dbReference type="SUPFAM" id="SSF52728">
    <property type="entry name" value="PTS IIb component"/>
    <property type="match status" value="1"/>
</dbReference>
<evidence type="ECO:0000256" key="1">
    <source>
        <dbReference type="ARBA" id="ARBA00000514"/>
    </source>
</evidence>
<dbReference type="Proteomes" id="UP000002192">
    <property type="component" value="Chromosome"/>
</dbReference>
<dbReference type="PROSITE" id="PS51101">
    <property type="entry name" value="PTS_EIIB_TYPE_4"/>
    <property type="match status" value="1"/>
</dbReference>
<dbReference type="EMBL" id="BX248583">
    <property type="protein sequence ID" value="CAD83507.1"/>
    <property type="molecule type" value="Genomic_DNA"/>
</dbReference>
<dbReference type="GO" id="GO:0008982">
    <property type="term" value="F:protein-N(PI)-phosphohistidine-sugar phosphotransferase activity"/>
    <property type="evidence" value="ECO:0007669"/>
    <property type="project" value="InterPro"/>
</dbReference>
<keyword evidence="12 23" id="KW-0808">Transferase</keyword>
<comment type="catalytic activity">
    <reaction evidence="1">
        <text>D-mannose(out) + N(pros)-phospho-L-histidyl-[protein] = D-mannose 6-phosphate(in) + L-histidyl-[protein]</text>
        <dbReference type="Rhea" id="RHEA:49232"/>
        <dbReference type="Rhea" id="RHEA-COMP:9745"/>
        <dbReference type="Rhea" id="RHEA-COMP:9746"/>
        <dbReference type="ChEBI" id="CHEBI:4208"/>
        <dbReference type="ChEBI" id="CHEBI:29979"/>
        <dbReference type="ChEBI" id="CHEBI:58735"/>
        <dbReference type="ChEBI" id="CHEBI:64837"/>
        <dbReference type="EC" id="2.7.1.191"/>
    </reaction>
</comment>
<dbReference type="CDD" id="cd00006">
    <property type="entry name" value="PTS_IIA_man"/>
    <property type="match status" value="1"/>
</dbReference>
<dbReference type="PANTHER" id="PTHR33799:SF1">
    <property type="entry name" value="PTS SYSTEM MANNOSE-SPECIFIC EIIAB COMPONENT-RELATED"/>
    <property type="match status" value="1"/>
</dbReference>
<proteinExistence type="predicted"/>
<evidence type="ECO:0000256" key="20">
    <source>
        <dbReference type="PIRSR" id="PIRSR618455-2"/>
    </source>
</evidence>
<evidence type="ECO:0000256" key="19">
    <source>
        <dbReference type="PIRSR" id="PIRSR618455-1"/>
    </source>
</evidence>
<feature type="modified residue" description="N6-acetyllysine" evidence="20">
    <location>
        <position position="242"/>
    </location>
</feature>
<keyword evidence="10" id="KW-0597">Phosphoprotein</keyword>
<evidence type="ECO:0000256" key="14">
    <source>
        <dbReference type="ARBA" id="ARBA00022777"/>
    </source>
</evidence>
<dbReference type="NCBIfam" id="NF011670">
    <property type="entry name" value="PRK15088.1"/>
    <property type="match status" value="1"/>
</dbReference>
<accession>Q7VQY5</accession>
<feature type="domain" description="PTS EIIA type-4" evidence="21">
    <location>
        <begin position="2"/>
        <end position="126"/>
    </location>
</feature>
<feature type="active site" description="Pros-phosphohistidine intermediate; for EIIB activity" evidence="19">
    <location>
        <position position="183"/>
    </location>
</feature>
<evidence type="ECO:0000256" key="5">
    <source>
        <dbReference type="ARBA" id="ARBA00011929"/>
    </source>
</evidence>
<dbReference type="Gene3D" id="3.40.35.10">
    <property type="entry name" value="Phosphotransferase system, sorbose subfamily IIB component"/>
    <property type="match status" value="1"/>
</dbReference>
<dbReference type="eggNOG" id="COG2893">
    <property type="taxonomic scope" value="Bacteria"/>
</dbReference>